<dbReference type="GeneTree" id="ENSGT00530000063695"/>
<dbReference type="eggNOG" id="ENOG502QTVF">
    <property type="taxonomic scope" value="Eukaryota"/>
</dbReference>
<dbReference type="GO" id="GO:0005874">
    <property type="term" value="C:microtubule"/>
    <property type="evidence" value="ECO:0007669"/>
    <property type="project" value="UniProtKB-KW"/>
</dbReference>
<keyword evidence="14" id="KW-1185">Reference proteome</keyword>
<dbReference type="Proteomes" id="UP000018468">
    <property type="component" value="Linkage group LG1"/>
</dbReference>
<reference evidence="13" key="3">
    <citation type="submission" date="2025-09" db="UniProtKB">
        <authorList>
            <consortium name="Ensembl"/>
        </authorList>
    </citation>
    <scope>IDENTIFICATION</scope>
</reference>
<dbReference type="EMBL" id="AHAT01009280">
    <property type="status" value="NOT_ANNOTATED_CDS"/>
    <property type="molecule type" value="Genomic_DNA"/>
</dbReference>
<dbReference type="OMA" id="LQTMQHY"/>
<dbReference type="Gene3D" id="1.20.58.90">
    <property type="match status" value="1"/>
</dbReference>
<feature type="region of interest" description="Disordered" evidence="10">
    <location>
        <begin position="428"/>
        <end position="473"/>
    </location>
</feature>
<feature type="compositionally biased region" description="Basic residues" evidence="10">
    <location>
        <begin position="431"/>
        <end position="440"/>
    </location>
</feature>
<dbReference type="PANTHER" id="PTHR19336:SF10">
    <property type="entry name" value="CENTROSOMAL PROTEIN CEP57L1"/>
    <property type="match status" value="1"/>
</dbReference>
<dbReference type="GO" id="GO:0008017">
    <property type="term" value="F:microtubule binding"/>
    <property type="evidence" value="ECO:0000318"/>
    <property type="project" value="GO_Central"/>
</dbReference>
<protein>
    <recommendedName>
        <fullName evidence="7">Centrosomal protein 57kDa-like protein 1</fullName>
    </recommendedName>
    <alternativeName>
        <fullName evidence="8">Cep57-related protein</fullName>
    </alternativeName>
</protein>
<feature type="coiled-coil region" evidence="9">
    <location>
        <begin position="154"/>
        <end position="230"/>
    </location>
</feature>
<evidence type="ECO:0000256" key="10">
    <source>
        <dbReference type="SAM" id="MobiDB-lite"/>
    </source>
</evidence>
<evidence type="ECO:0000313" key="14">
    <source>
        <dbReference type="Proteomes" id="UP000018468"/>
    </source>
</evidence>
<dbReference type="AlphaFoldDB" id="W5NIQ9"/>
<feature type="compositionally biased region" description="Basic and acidic residues" evidence="10">
    <location>
        <begin position="337"/>
        <end position="346"/>
    </location>
</feature>
<feature type="compositionally biased region" description="Low complexity" evidence="10">
    <location>
        <begin position="347"/>
        <end position="359"/>
    </location>
</feature>
<evidence type="ECO:0000256" key="9">
    <source>
        <dbReference type="SAM" id="Coils"/>
    </source>
</evidence>
<dbReference type="InterPro" id="IPR051756">
    <property type="entry name" value="Centrosomal_MT-associated"/>
</dbReference>
<feature type="domain" description="Cep57 centrosome localisation" evidence="12">
    <location>
        <begin position="69"/>
        <end position="244"/>
    </location>
</feature>
<dbReference type="Bgee" id="ENSLOCG00000016609">
    <property type="expression patterns" value="Expressed in ovary and 13 other cell types or tissues"/>
</dbReference>
<evidence type="ECO:0000259" key="12">
    <source>
        <dbReference type="Pfam" id="PF14073"/>
    </source>
</evidence>
<organism evidence="13 14">
    <name type="scientific">Lepisosteus oculatus</name>
    <name type="common">Spotted gar</name>
    <dbReference type="NCBI Taxonomy" id="7918"/>
    <lineage>
        <taxon>Eukaryota</taxon>
        <taxon>Metazoa</taxon>
        <taxon>Chordata</taxon>
        <taxon>Craniata</taxon>
        <taxon>Vertebrata</taxon>
        <taxon>Euteleostomi</taxon>
        <taxon>Actinopterygii</taxon>
        <taxon>Neopterygii</taxon>
        <taxon>Holostei</taxon>
        <taxon>Semionotiformes</taxon>
        <taxon>Lepisosteidae</taxon>
        <taxon>Lepisosteus</taxon>
    </lineage>
</organism>
<keyword evidence="5 9" id="KW-0175">Coiled coil</keyword>
<feature type="region of interest" description="Disordered" evidence="10">
    <location>
        <begin position="247"/>
        <end position="266"/>
    </location>
</feature>
<dbReference type="HOGENOM" id="CLU_034321_0_0_1"/>
<feature type="domain" description="Cep57 centrosome microtubule-binding" evidence="11">
    <location>
        <begin position="350"/>
        <end position="422"/>
    </location>
</feature>
<dbReference type="FunFam" id="1.20.58.90:FF:000003">
    <property type="entry name" value="Centrosomal protein of 57 kDa"/>
    <property type="match status" value="1"/>
</dbReference>
<evidence type="ECO:0000256" key="8">
    <source>
        <dbReference type="ARBA" id="ARBA00042578"/>
    </source>
</evidence>
<evidence type="ECO:0000256" key="4">
    <source>
        <dbReference type="ARBA" id="ARBA00022701"/>
    </source>
</evidence>
<dbReference type="PANTHER" id="PTHR19336">
    <property type="entry name" value="UNCHARACTERIZED DUF1167"/>
    <property type="match status" value="1"/>
</dbReference>
<dbReference type="Ensembl" id="ENSLOCT00000020553.1">
    <property type="protein sequence ID" value="ENSLOCP00000020518.1"/>
    <property type="gene ID" value="ENSLOCG00000016609.1"/>
</dbReference>
<dbReference type="GO" id="GO:0043015">
    <property type="term" value="F:gamma-tubulin binding"/>
    <property type="evidence" value="ECO:0007669"/>
    <property type="project" value="InterPro"/>
</dbReference>
<dbReference type="InParanoid" id="W5NIQ9"/>
<feature type="coiled-coil region" evidence="9">
    <location>
        <begin position="67"/>
        <end position="101"/>
    </location>
</feature>
<evidence type="ECO:0000259" key="11">
    <source>
        <dbReference type="Pfam" id="PF06657"/>
    </source>
</evidence>
<dbReference type="Pfam" id="PF06657">
    <property type="entry name" value="Cep57_MT_bd"/>
    <property type="match status" value="1"/>
</dbReference>
<dbReference type="InterPro" id="IPR025913">
    <property type="entry name" value="Cep57_CLD"/>
</dbReference>
<keyword evidence="6" id="KW-0206">Cytoskeleton</keyword>
<feature type="region of interest" description="Disordered" evidence="10">
    <location>
        <begin position="102"/>
        <end position="122"/>
    </location>
</feature>
<keyword evidence="3" id="KW-0963">Cytoplasm</keyword>
<dbReference type="Pfam" id="PF14073">
    <property type="entry name" value="Cep57_CLD"/>
    <property type="match status" value="1"/>
</dbReference>
<comment type="similarity">
    <text evidence="2">Belongs to the translokin family.</text>
</comment>
<keyword evidence="4" id="KW-0493">Microtubule</keyword>
<reference evidence="14" key="1">
    <citation type="submission" date="2011-12" db="EMBL/GenBank/DDBJ databases">
        <title>The Draft Genome of Lepisosteus oculatus.</title>
        <authorList>
            <consortium name="The Broad Institute Genome Assembly &amp; Analysis Group"/>
            <consortium name="Computational R&amp;D Group"/>
            <consortium name="and Sequencing Platform"/>
            <person name="Di Palma F."/>
            <person name="Alfoldi J."/>
            <person name="Johnson J."/>
            <person name="Berlin A."/>
            <person name="Gnerre S."/>
            <person name="Jaffe D."/>
            <person name="MacCallum I."/>
            <person name="Young S."/>
            <person name="Walker B.J."/>
            <person name="Lander E.S."/>
            <person name="Lindblad-Toh K."/>
        </authorList>
    </citation>
    <scope>NUCLEOTIDE SEQUENCE [LARGE SCALE GENOMIC DNA]</scope>
</reference>
<sequence>MEPVRDQSTTVGSPSKLSFFGSFYLPPEKVSAPWLTRFKQPLAPTTSCDGAQRLNVETHGGKPEASSAAVIAALKTLQAKIKRLELERAQAESSMRQLSEKAQWYRGEPEQPKTSNLNVQKGATQDTELVAQLRSAESRCCLLEKQLDYMRKMVENAERDKNAILEKQVSLQKEKLKDQEQVHGKLEKLEMLEQECLRLTSTQSMAEKKIQQLEHKLLEEEHQRKLIQEKAAQLQTGLEMNRILHSAVSSESKPRKAVKKKKAVRKISTTKNDVPKPVLFPKAKQLPFVAGTSTSPSHSVRANVQNVLHIMKHHSHQLCDGNQDLHIRSPQKNLRNSRCENGRDLRGSVSSSSAPSSGGSLSDLLLALQDELGQMSFEHQELVTQIQETERPEVREDLERELDSLVKRMEVKGDQISKLKRHQKAVETLKQKSKMAKRQAPRAQPRTGGASRVESARRSSPCKSAQGLRSQDSLQLLKKVQKLQLHLKKDDITWEQ</sequence>
<name>W5NIQ9_LEPOC</name>
<feature type="compositionally biased region" description="Polar residues" evidence="10">
    <location>
        <begin position="112"/>
        <end position="122"/>
    </location>
</feature>
<evidence type="ECO:0000256" key="6">
    <source>
        <dbReference type="ARBA" id="ARBA00023212"/>
    </source>
</evidence>
<accession>W5NIQ9</accession>
<evidence type="ECO:0000256" key="2">
    <source>
        <dbReference type="ARBA" id="ARBA00008179"/>
    </source>
</evidence>
<dbReference type="GO" id="GO:0005813">
    <property type="term" value="C:centrosome"/>
    <property type="evidence" value="ECO:0000318"/>
    <property type="project" value="GO_Central"/>
</dbReference>
<comment type="subcellular location">
    <subcellularLocation>
        <location evidence="1">Cytoplasm</location>
        <location evidence="1">Cytoskeleton</location>
        <location evidence="1">Microtubule organizing center</location>
        <location evidence="1">Centrosome</location>
    </subcellularLocation>
</comment>
<evidence type="ECO:0000256" key="1">
    <source>
        <dbReference type="ARBA" id="ARBA00004300"/>
    </source>
</evidence>
<feature type="compositionally biased region" description="Polar residues" evidence="10">
    <location>
        <begin position="461"/>
        <end position="473"/>
    </location>
</feature>
<evidence type="ECO:0000313" key="13">
    <source>
        <dbReference type="Ensembl" id="ENSLOCP00000020518.1"/>
    </source>
</evidence>
<evidence type="ECO:0000256" key="3">
    <source>
        <dbReference type="ARBA" id="ARBA00022490"/>
    </source>
</evidence>
<dbReference type="GO" id="GO:0042802">
    <property type="term" value="F:identical protein binding"/>
    <property type="evidence" value="ECO:0007669"/>
    <property type="project" value="InterPro"/>
</dbReference>
<dbReference type="InterPro" id="IPR024957">
    <property type="entry name" value="Cep57_MT-bd_dom"/>
</dbReference>
<proteinExistence type="inferred from homology"/>
<evidence type="ECO:0000256" key="5">
    <source>
        <dbReference type="ARBA" id="ARBA00023054"/>
    </source>
</evidence>
<feature type="compositionally biased region" description="Basic residues" evidence="10">
    <location>
        <begin position="255"/>
        <end position="265"/>
    </location>
</feature>
<reference evidence="13" key="2">
    <citation type="submission" date="2025-08" db="UniProtKB">
        <authorList>
            <consortium name="Ensembl"/>
        </authorList>
    </citation>
    <scope>IDENTIFICATION</scope>
</reference>
<evidence type="ECO:0000256" key="7">
    <source>
        <dbReference type="ARBA" id="ARBA00041218"/>
    </source>
</evidence>
<feature type="region of interest" description="Disordered" evidence="10">
    <location>
        <begin position="321"/>
        <end position="359"/>
    </location>
</feature>